<protein>
    <submittedName>
        <fullName evidence="2">Uncharacterized protein</fullName>
    </submittedName>
</protein>
<feature type="transmembrane region" description="Helical" evidence="1">
    <location>
        <begin position="187"/>
        <end position="212"/>
    </location>
</feature>
<accession>A0A0D1JX02</accession>
<keyword evidence="1" id="KW-0812">Transmembrane</keyword>
<keyword evidence="1" id="KW-0472">Membrane</keyword>
<feature type="transmembrane region" description="Helical" evidence="1">
    <location>
        <begin position="224"/>
        <end position="245"/>
    </location>
</feature>
<dbReference type="Proteomes" id="UP000032289">
    <property type="component" value="Unassembled WGS sequence"/>
</dbReference>
<dbReference type="PATRIC" id="fig|137591.24.peg.40"/>
<evidence type="ECO:0000256" key="1">
    <source>
        <dbReference type="SAM" id="Phobius"/>
    </source>
</evidence>
<feature type="transmembrane region" description="Helical" evidence="1">
    <location>
        <begin position="21"/>
        <end position="42"/>
    </location>
</feature>
<keyword evidence="1" id="KW-1133">Transmembrane helix</keyword>
<feature type="transmembrane region" description="Helical" evidence="1">
    <location>
        <begin position="48"/>
        <end position="71"/>
    </location>
</feature>
<evidence type="ECO:0000313" key="2">
    <source>
        <dbReference type="EMBL" id="KIU25773.1"/>
    </source>
</evidence>
<dbReference type="AlphaFoldDB" id="A0A0D1JX02"/>
<evidence type="ECO:0000313" key="3">
    <source>
        <dbReference type="Proteomes" id="UP000032289"/>
    </source>
</evidence>
<feature type="transmembrane region" description="Helical" evidence="1">
    <location>
        <begin position="144"/>
        <end position="175"/>
    </location>
</feature>
<gene>
    <name evidence="2" type="ORF">ab3b_00039</name>
</gene>
<organism evidence="2 3">
    <name type="scientific">Weissella cibaria</name>
    <dbReference type="NCBI Taxonomy" id="137591"/>
    <lineage>
        <taxon>Bacteria</taxon>
        <taxon>Bacillati</taxon>
        <taxon>Bacillota</taxon>
        <taxon>Bacilli</taxon>
        <taxon>Lactobacillales</taxon>
        <taxon>Lactobacillaceae</taxon>
        <taxon>Weissella</taxon>
    </lineage>
</organism>
<proteinExistence type="predicted"/>
<reference evidence="2 3" key="1">
    <citation type="journal article" date="2015" name="Microbiology (Mosc.)">
        <title>Genomics of the Weissella cibaria species with an examination of its metabolic traits.</title>
        <authorList>
            <person name="Lynch K.M."/>
            <person name="Lucid A."/>
            <person name="Arendt E.K."/>
            <person name="Sleator R.D."/>
            <person name="Lucey B."/>
            <person name="Coffey A."/>
        </authorList>
    </citation>
    <scope>NUCLEOTIDE SEQUENCE [LARGE SCALE GENOMIC DNA]</scope>
    <source>
        <strain evidence="2 3">AB3b</strain>
    </source>
</reference>
<dbReference type="EMBL" id="JWHT01000001">
    <property type="protein sequence ID" value="KIU25773.1"/>
    <property type="molecule type" value="Genomic_DNA"/>
</dbReference>
<feature type="transmembrane region" description="Helical" evidence="1">
    <location>
        <begin position="100"/>
        <end position="124"/>
    </location>
</feature>
<dbReference type="RefSeq" id="WP_043940453.1">
    <property type="nucleotide sequence ID" value="NZ_JWHT01000001.1"/>
</dbReference>
<name>A0A0D1JX02_9LACO</name>
<comment type="caution">
    <text evidence="2">The sequence shown here is derived from an EMBL/GenBank/DDBJ whole genome shotgun (WGS) entry which is preliminary data.</text>
</comment>
<sequence>MTSTKQLVKLMIADSYRPLWQVLKIYAGIMVLVAVAIIHAQWGQSVGHMVWTIVTQGLIILGFFYFVYGLLALKQAVLSWQDAHFVLLPVSKRRFFTTNLLVRFLVPMINAILYFAMLIVYMAIVKPFVNAKFVGFNPQNLSEVMPIIGKVGLGTVFVMIGLFLLVNIIGLAANLGMSRFLSVSSHWANVAITAIVLFIGLAVFSVVMSASVDFLSPMVGNAEWLDTVVAIVLYVLMGAGIYGLFAKFNDAK</sequence>